<protein>
    <recommendedName>
        <fullName evidence="4">Potassium channel domain-containing protein</fullName>
    </recommendedName>
</protein>
<gene>
    <name evidence="2" type="ORF">DDR33_07290</name>
</gene>
<organism evidence="2 3">
    <name type="scientific">Pararcticibacter amylolyticus</name>
    <dbReference type="NCBI Taxonomy" id="2173175"/>
    <lineage>
        <taxon>Bacteria</taxon>
        <taxon>Pseudomonadati</taxon>
        <taxon>Bacteroidota</taxon>
        <taxon>Sphingobacteriia</taxon>
        <taxon>Sphingobacteriales</taxon>
        <taxon>Sphingobacteriaceae</taxon>
        <taxon>Pararcticibacter</taxon>
    </lineage>
</organism>
<keyword evidence="1" id="KW-1133">Transmembrane helix</keyword>
<dbReference type="Proteomes" id="UP000245647">
    <property type="component" value="Unassembled WGS sequence"/>
</dbReference>
<keyword evidence="1" id="KW-0812">Transmembrane</keyword>
<feature type="transmembrane region" description="Helical" evidence="1">
    <location>
        <begin position="72"/>
        <end position="89"/>
    </location>
</feature>
<dbReference type="AlphaFoldDB" id="A0A2U2PIU3"/>
<comment type="caution">
    <text evidence="2">The sequence shown here is derived from an EMBL/GenBank/DDBJ whole genome shotgun (WGS) entry which is preliminary data.</text>
</comment>
<evidence type="ECO:0000313" key="3">
    <source>
        <dbReference type="Proteomes" id="UP000245647"/>
    </source>
</evidence>
<feature type="transmembrane region" description="Helical" evidence="1">
    <location>
        <begin position="101"/>
        <end position="122"/>
    </location>
</feature>
<reference evidence="2 3" key="1">
    <citation type="submission" date="2018-04" db="EMBL/GenBank/DDBJ databases">
        <title>Pedobacter chongqingensis sp. nov., isolated from a rottenly hemp rope.</title>
        <authorList>
            <person name="Cai Y."/>
        </authorList>
    </citation>
    <scope>NUCLEOTIDE SEQUENCE [LARGE SCALE GENOMIC DNA]</scope>
    <source>
        <strain evidence="2 3">FJ4-8</strain>
    </source>
</reference>
<dbReference type="Gene3D" id="1.10.287.70">
    <property type="match status" value="1"/>
</dbReference>
<evidence type="ECO:0000313" key="2">
    <source>
        <dbReference type="EMBL" id="PWG81184.1"/>
    </source>
</evidence>
<feature type="transmembrane region" description="Helical" evidence="1">
    <location>
        <begin position="29"/>
        <end position="52"/>
    </location>
</feature>
<evidence type="ECO:0000256" key="1">
    <source>
        <dbReference type="SAM" id="Phobius"/>
    </source>
</evidence>
<evidence type="ECO:0008006" key="4">
    <source>
        <dbReference type="Google" id="ProtNLM"/>
    </source>
</evidence>
<keyword evidence="3" id="KW-1185">Reference proteome</keyword>
<name>A0A2U2PIU3_9SPHI</name>
<proteinExistence type="predicted"/>
<sequence length="141" mass="17023">MSLYCYFYFILYSLEQTAKLDSKQKSYPWFLLKFMVIFIYLILVFTFQNWFIYELDRENFEFSEDHLDIFKLAFYFFYYSYLTITNIGTDEIVANSVIAKCYYMFGTFLGFSYLVLFLGGLAEIRSFLKSGQRYINTNTED</sequence>
<dbReference type="EMBL" id="QEAS01000005">
    <property type="protein sequence ID" value="PWG81184.1"/>
    <property type="molecule type" value="Genomic_DNA"/>
</dbReference>
<dbReference type="SUPFAM" id="SSF81324">
    <property type="entry name" value="Voltage-gated potassium channels"/>
    <property type="match status" value="1"/>
</dbReference>
<keyword evidence="1" id="KW-0472">Membrane</keyword>
<accession>A0A2U2PIU3</accession>